<sequence length="117" mass="13462">MRSFALLFAFVCSAFAYTVDVPNGEQGWQSFGPQLLKWSRVDTDSSTFAVVLTNQDRTILPRDVFIGRDVDGTRLATWVHSHRERFPTGDHFRVNLVRDHNDPNTIFAQSSEFSIYY</sequence>
<proteinExistence type="predicted"/>
<keyword evidence="3" id="KW-1185">Reference proteome</keyword>
<reference evidence="3" key="1">
    <citation type="journal article" date="2014" name="Proc. Natl. Acad. Sci. U.S.A.">
        <title>Extensive sampling of basidiomycete genomes demonstrates inadequacy of the white-rot/brown-rot paradigm for wood decay fungi.</title>
        <authorList>
            <person name="Riley R."/>
            <person name="Salamov A.A."/>
            <person name="Brown D.W."/>
            <person name="Nagy L.G."/>
            <person name="Floudas D."/>
            <person name="Held B.W."/>
            <person name="Levasseur A."/>
            <person name="Lombard V."/>
            <person name="Morin E."/>
            <person name="Otillar R."/>
            <person name="Lindquist E.A."/>
            <person name="Sun H."/>
            <person name="LaButti K.M."/>
            <person name="Schmutz J."/>
            <person name="Jabbour D."/>
            <person name="Luo H."/>
            <person name="Baker S.E."/>
            <person name="Pisabarro A.G."/>
            <person name="Walton J.D."/>
            <person name="Blanchette R.A."/>
            <person name="Henrissat B."/>
            <person name="Martin F."/>
            <person name="Cullen D."/>
            <person name="Hibbett D.S."/>
            <person name="Grigoriev I.V."/>
        </authorList>
    </citation>
    <scope>NUCLEOTIDE SEQUENCE [LARGE SCALE GENOMIC DNA]</scope>
    <source>
        <strain evidence="3">CBS 339.88</strain>
    </source>
</reference>
<name>A0A067SI67_GALM3</name>
<evidence type="ECO:0000313" key="3">
    <source>
        <dbReference type="Proteomes" id="UP000027222"/>
    </source>
</evidence>
<evidence type="ECO:0000313" key="2">
    <source>
        <dbReference type="EMBL" id="KDR67409.1"/>
    </source>
</evidence>
<accession>A0A067SI67</accession>
<protein>
    <submittedName>
        <fullName evidence="2">Uncharacterized protein</fullName>
    </submittedName>
</protein>
<keyword evidence="1" id="KW-0732">Signal</keyword>
<dbReference type="HOGENOM" id="CLU_088618_3_1_1"/>
<evidence type="ECO:0000256" key="1">
    <source>
        <dbReference type="SAM" id="SignalP"/>
    </source>
</evidence>
<dbReference type="Proteomes" id="UP000027222">
    <property type="component" value="Unassembled WGS sequence"/>
</dbReference>
<dbReference type="EMBL" id="KL142415">
    <property type="protein sequence ID" value="KDR67409.1"/>
    <property type="molecule type" value="Genomic_DNA"/>
</dbReference>
<dbReference type="OrthoDB" id="5316007at2759"/>
<dbReference type="STRING" id="685588.A0A067SI67"/>
<feature type="signal peptide" evidence="1">
    <location>
        <begin position="1"/>
        <end position="16"/>
    </location>
</feature>
<dbReference type="AlphaFoldDB" id="A0A067SI67"/>
<organism evidence="2 3">
    <name type="scientific">Galerina marginata (strain CBS 339.88)</name>
    <dbReference type="NCBI Taxonomy" id="685588"/>
    <lineage>
        <taxon>Eukaryota</taxon>
        <taxon>Fungi</taxon>
        <taxon>Dikarya</taxon>
        <taxon>Basidiomycota</taxon>
        <taxon>Agaricomycotina</taxon>
        <taxon>Agaricomycetes</taxon>
        <taxon>Agaricomycetidae</taxon>
        <taxon>Agaricales</taxon>
        <taxon>Agaricineae</taxon>
        <taxon>Strophariaceae</taxon>
        <taxon>Galerina</taxon>
    </lineage>
</organism>
<feature type="chain" id="PRO_5001645767" evidence="1">
    <location>
        <begin position="17"/>
        <end position="117"/>
    </location>
</feature>
<gene>
    <name evidence="2" type="ORF">GALMADRAFT_1356431</name>
</gene>